<accession>A0ABP0CWZ2</accession>
<feature type="domain" description="Alkyl hydroperoxide reductase subunit C/ Thiol specific antioxidant" evidence="1">
    <location>
        <begin position="55"/>
        <end position="150"/>
    </location>
</feature>
<proteinExistence type="predicted"/>
<evidence type="ECO:0000313" key="3">
    <source>
        <dbReference type="Proteomes" id="UP001642405"/>
    </source>
</evidence>
<organism evidence="2 3">
    <name type="scientific">Sporothrix curviconia</name>
    <dbReference type="NCBI Taxonomy" id="1260050"/>
    <lineage>
        <taxon>Eukaryota</taxon>
        <taxon>Fungi</taxon>
        <taxon>Dikarya</taxon>
        <taxon>Ascomycota</taxon>
        <taxon>Pezizomycotina</taxon>
        <taxon>Sordariomycetes</taxon>
        <taxon>Sordariomycetidae</taxon>
        <taxon>Ophiostomatales</taxon>
        <taxon>Ophiostomataceae</taxon>
        <taxon>Sporothrix</taxon>
    </lineage>
</organism>
<protein>
    <recommendedName>
        <fullName evidence="1">Alkyl hydroperoxide reductase subunit C/ Thiol specific antioxidant domain-containing protein</fullName>
    </recommendedName>
</protein>
<dbReference type="InterPro" id="IPR036249">
    <property type="entry name" value="Thioredoxin-like_sf"/>
</dbReference>
<dbReference type="Proteomes" id="UP001642405">
    <property type="component" value="Unassembled WGS sequence"/>
</dbReference>
<name>A0ABP0CWZ2_9PEZI</name>
<dbReference type="Pfam" id="PF00578">
    <property type="entry name" value="AhpC-TSA"/>
    <property type="match status" value="1"/>
</dbReference>
<dbReference type="SUPFAM" id="SSF52833">
    <property type="entry name" value="Thioredoxin-like"/>
    <property type="match status" value="1"/>
</dbReference>
<evidence type="ECO:0000313" key="2">
    <source>
        <dbReference type="EMBL" id="CAK7236653.1"/>
    </source>
</evidence>
<dbReference type="Gene3D" id="3.40.30.10">
    <property type="entry name" value="Glutaredoxin"/>
    <property type="match status" value="1"/>
</dbReference>
<reference evidence="2 3" key="1">
    <citation type="submission" date="2024-01" db="EMBL/GenBank/DDBJ databases">
        <authorList>
            <person name="Allen C."/>
            <person name="Tagirdzhanova G."/>
        </authorList>
    </citation>
    <scope>NUCLEOTIDE SEQUENCE [LARGE SCALE GENOMIC DNA]</scope>
</reference>
<comment type="caution">
    <text evidence="2">The sequence shown here is derived from an EMBL/GenBank/DDBJ whole genome shotgun (WGS) entry which is preliminary data.</text>
</comment>
<keyword evidence="3" id="KW-1185">Reference proteome</keyword>
<dbReference type="InterPro" id="IPR000866">
    <property type="entry name" value="AhpC/TSA"/>
</dbReference>
<dbReference type="EMBL" id="CAWUHB010000120">
    <property type="protein sequence ID" value="CAK7236653.1"/>
    <property type="molecule type" value="Genomic_DNA"/>
</dbReference>
<evidence type="ECO:0000259" key="1">
    <source>
        <dbReference type="Pfam" id="PF00578"/>
    </source>
</evidence>
<gene>
    <name evidence="2" type="ORF">SCUCBS95973_009681</name>
</gene>
<sequence>MPGIKEELSATLDGFQKNAPDQAKLPITEALDNIVKTFDYSATIQKGQPLPDFTHFDAFASRGVTLVAISPELPDTSLTTTEKLDLKFPVLSDVGNAFAAKLGIVWKQPDTLRPVFEAFGHNIPKRTGNDSYEVPVPTTLLVDGKGIVRNIFVDADYTKRLDPEVAIGWVDAL</sequence>